<dbReference type="InterPro" id="IPR013783">
    <property type="entry name" value="Ig-like_fold"/>
</dbReference>
<proteinExistence type="predicted"/>
<dbReference type="Gene3D" id="2.60.40.10">
    <property type="entry name" value="Immunoglobulins"/>
    <property type="match status" value="1"/>
</dbReference>
<dbReference type="InterPro" id="IPR036179">
    <property type="entry name" value="Ig-like_dom_sf"/>
</dbReference>
<sequence length="144" mass="16355">MKLKGRKFDNVDIIQAESKATLRNLSKSDFISCFDNWKKRWNSADIGVWCSQIDGIAPTFAKKPTIRQKDDGQRLLFESRLLADPKPTIEWLHDGVPIDPKGRYQRELVSGRRATSPVVCASLERFLNKAFNSPVALLNPQGIR</sequence>
<keyword evidence="2" id="KW-1185">Reference proteome</keyword>
<evidence type="ECO:0000313" key="2">
    <source>
        <dbReference type="Proteomes" id="UP001235939"/>
    </source>
</evidence>
<dbReference type="Proteomes" id="UP001235939">
    <property type="component" value="Chromosome 03"/>
</dbReference>
<reference evidence="1 2" key="1">
    <citation type="submission" date="2022-01" db="EMBL/GenBank/DDBJ databases">
        <title>A chromosomal length assembly of Cordylochernes scorpioides.</title>
        <authorList>
            <person name="Zeh D."/>
            <person name="Zeh J."/>
        </authorList>
    </citation>
    <scope>NUCLEOTIDE SEQUENCE [LARGE SCALE GENOMIC DNA]</scope>
    <source>
        <strain evidence="1">IN4F17</strain>
        <tissue evidence="1">Whole Body</tissue>
    </source>
</reference>
<evidence type="ECO:0000313" key="1">
    <source>
        <dbReference type="EMBL" id="UYV65938.1"/>
    </source>
</evidence>
<name>A0ABY6KDS4_9ARAC</name>
<dbReference type="SUPFAM" id="SSF48726">
    <property type="entry name" value="Immunoglobulin"/>
    <property type="match status" value="1"/>
</dbReference>
<accession>A0ABY6KDS4</accession>
<dbReference type="EMBL" id="CP092865">
    <property type="protein sequence ID" value="UYV65938.1"/>
    <property type="molecule type" value="Genomic_DNA"/>
</dbReference>
<protein>
    <submittedName>
        <fullName evidence="1">Unc-22</fullName>
    </submittedName>
</protein>
<gene>
    <name evidence="1" type="ORF">LAZ67_3005931</name>
</gene>
<organism evidence="1 2">
    <name type="scientific">Cordylochernes scorpioides</name>
    <dbReference type="NCBI Taxonomy" id="51811"/>
    <lineage>
        <taxon>Eukaryota</taxon>
        <taxon>Metazoa</taxon>
        <taxon>Ecdysozoa</taxon>
        <taxon>Arthropoda</taxon>
        <taxon>Chelicerata</taxon>
        <taxon>Arachnida</taxon>
        <taxon>Pseudoscorpiones</taxon>
        <taxon>Cheliferoidea</taxon>
        <taxon>Chernetidae</taxon>
        <taxon>Cordylochernes</taxon>
    </lineage>
</organism>